<organism evidence="3 4">
    <name type="scientific">Ramlibacter algicola</name>
    <dbReference type="NCBI Taxonomy" id="2795217"/>
    <lineage>
        <taxon>Bacteria</taxon>
        <taxon>Pseudomonadati</taxon>
        <taxon>Pseudomonadota</taxon>
        <taxon>Betaproteobacteria</taxon>
        <taxon>Burkholderiales</taxon>
        <taxon>Comamonadaceae</taxon>
        <taxon>Ramlibacter</taxon>
    </lineage>
</organism>
<feature type="domain" description="Phosphatidic acid phosphatase type 2/haloperoxidase" evidence="2">
    <location>
        <begin position="91"/>
        <end position="204"/>
    </location>
</feature>
<feature type="transmembrane region" description="Helical" evidence="1">
    <location>
        <begin position="140"/>
        <end position="158"/>
    </location>
</feature>
<evidence type="ECO:0000313" key="4">
    <source>
        <dbReference type="Proteomes" id="UP000617041"/>
    </source>
</evidence>
<evidence type="ECO:0000256" key="1">
    <source>
        <dbReference type="SAM" id="Phobius"/>
    </source>
</evidence>
<dbReference type="Proteomes" id="UP000617041">
    <property type="component" value="Unassembled WGS sequence"/>
</dbReference>
<protein>
    <submittedName>
        <fullName evidence="3">Phosphatase PAP2 family protein</fullName>
    </submittedName>
</protein>
<evidence type="ECO:0000259" key="2">
    <source>
        <dbReference type="SMART" id="SM00014"/>
    </source>
</evidence>
<keyword evidence="1" id="KW-1133">Transmembrane helix</keyword>
<accession>A0A934Q0L5</accession>
<name>A0A934Q0L5_9BURK</name>
<keyword evidence="4" id="KW-1185">Reference proteome</keyword>
<dbReference type="EMBL" id="JAEDAO010000001">
    <property type="protein sequence ID" value="MBK0392538.1"/>
    <property type="molecule type" value="Genomic_DNA"/>
</dbReference>
<feature type="transmembrane region" description="Helical" evidence="1">
    <location>
        <begin position="165"/>
        <end position="183"/>
    </location>
</feature>
<gene>
    <name evidence="3" type="ORF">I8E28_08035</name>
</gene>
<proteinExistence type="predicted"/>
<dbReference type="Pfam" id="PF01569">
    <property type="entry name" value="PAP2"/>
    <property type="match status" value="1"/>
</dbReference>
<dbReference type="SMART" id="SM00014">
    <property type="entry name" value="acidPPc"/>
    <property type="match status" value="1"/>
</dbReference>
<dbReference type="InterPro" id="IPR000326">
    <property type="entry name" value="PAP2/HPO"/>
</dbReference>
<comment type="caution">
    <text evidence="3">The sequence shown here is derived from an EMBL/GenBank/DDBJ whole genome shotgun (WGS) entry which is preliminary data.</text>
</comment>
<dbReference type="RefSeq" id="WP_200787467.1">
    <property type="nucleotide sequence ID" value="NZ_JAEDAO010000001.1"/>
</dbReference>
<sequence>MQRAPVSGGAHSMLLRADAMAVNPITSLDHAILSGLNGFARTSWAFDNAVALLTENDLTKGAVAVAALWWAWFRREQGREATVDRAHVIATILSCLAALAVGRLLVIALPFRVRPIHDAELGFLAPYGAAGAELAKASSFPSDHAVLFFALATGLFFVSRRAGVLAALYAFAVVALPRLYLGLHYFSDIVAGAAIGVAACWIGNLVLPASRGVQRILAASTTRPALFHFMLFVVTFEIAELFDSSRAIAGRLLMLFT</sequence>
<dbReference type="SUPFAM" id="SSF48317">
    <property type="entry name" value="Acid phosphatase/Vanadium-dependent haloperoxidase"/>
    <property type="match status" value="1"/>
</dbReference>
<feature type="transmembrane region" description="Helical" evidence="1">
    <location>
        <begin position="88"/>
        <end position="111"/>
    </location>
</feature>
<keyword evidence="1" id="KW-0472">Membrane</keyword>
<evidence type="ECO:0000313" key="3">
    <source>
        <dbReference type="EMBL" id="MBK0392538.1"/>
    </source>
</evidence>
<dbReference type="Gene3D" id="1.20.144.10">
    <property type="entry name" value="Phosphatidic acid phosphatase type 2/haloperoxidase"/>
    <property type="match status" value="1"/>
</dbReference>
<keyword evidence="1" id="KW-0812">Transmembrane</keyword>
<reference evidence="3" key="1">
    <citation type="submission" date="2020-12" db="EMBL/GenBank/DDBJ databases">
        <title>Ramlibacter sp. nov., isolated from a freshwater alga, Cryptomonas.</title>
        <authorList>
            <person name="Kim H.M."/>
            <person name="Jeon C.O."/>
        </authorList>
    </citation>
    <scope>NUCLEOTIDE SEQUENCE</scope>
    <source>
        <strain evidence="3">CrO1</strain>
    </source>
</reference>
<dbReference type="InterPro" id="IPR036938">
    <property type="entry name" value="PAP2/HPO_sf"/>
</dbReference>
<feature type="transmembrane region" description="Helical" evidence="1">
    <location>
        <begin position="189"/>
        <end position="207"/>
    </location>
</feature>
<dbReference type="AlphaFoldDB" id="A0A934Q0L5"/>